<evidence type="ECO:0000313" key="4">
    <source>
        <dbReference type="EMBL" id="MCL1122967.1"/>
    </source>
</evidence>
<organism evidence="4 5">
    <name type="scientific">Shewanella surugensis</name>
    <dbReference type="NCBI Taxonomy" id="212020"/>
    <lineage>
        <taxon>Bacteria</taxon>
        <taxon>Pseudomonadati</taxon>
        <taxon>Pseudomonadota</taxon>
        <taxon>Gammaproteobacteria</taxon>
        <taxon>Alteromonadales</taxon>
        <taxon>Shewanellaceae</taxon>
        <taxon>Shewanella</taxon>
    </lineage>
</organism>
<reference evidence="4 5" key="1">
    <citation type="submission" date="2022-01" db="EMBL/GenBank/DDBJ databases">
        <title>Whole genome-based taxonomy of the Shewanellaceae.</title>
        <authorList>
            <person name="Martin-Rodriguez A.J."/>
        </authorList>
    </citation>
    <scope>NUCLEOTIDE SEQUENCE [LARGE SCALE GENOMIC DNA]</scope>
    <source>
        <strain evidence="4 5">DSM 17177</strain>
    </source>
</reference>
<gene>
    <name evidence="4" type="ORF">L2764_00335</name>
</gene>
<dbReference type="InterPro" id="IPR006530">
    <property type="entry name" value="YD"/>
</dbReference>
<dbReference type="SUPFAM" id="SSF50960">
    <property type="entry name" value="TolB, C-terminal domain"/>
    <property type="match status" value="1"/>
</dbReference>
<dbReference type="NCBIfam" id="TIGR01643">
    <property type="entry name" value="YD_repeat_2x"/>
    <property type="match status" value="4"/>
</dbReference>
<dbReference type="Proteomes" id="UP001203423">
    <property type="component" value="Unassembled WGS sequence"/>
</dbReference>
<dbReference type="PANTHER" id="PTHR32305:SF15">
    <property type="entry name" value="PROTEIN RHSA-RELATED"/>
    <property type="match status" value="1"/>
</dbReference>
<feature type="domain" description="Teneurin-like YD-shell" evidence="3">
    <location>
        <begin position="506"/>
        <end position="717"/>
    </location>
</feature>
<protein>
    <submittedName>
        <fullName evidence="4">DUF6531 domain-containing protein</fullName>
    </submittedName>
</protein>
<accession>A0ABT0L6H4</accession>
<dbReference type="PANTHER" id="PTHR32305">
    <property type="match status" value="1"/>
</dbReference>
<dbReference type="InterPro" id="IPR045351">
    <property type="entry name" value="DUF6531"/>
</dbReference>
<dbReference type="EMBL" id="JAKIKS010000001">
    <property type="protein sequence ID" value="MCL1122967.1"/>
    <property type="molecule type" value="Genomic_DNA"/>
</dbReference>
<name>A0ABT0L6H4_9GAMM</name>
<feature type="domain" description="DUF6531" evidence="2">
    <location>
        <begin position="261"/>
        <end position="343"/>
    </location>
</feature>
<evidence type="ECO:0000259" key="3">
    <source>
        <dbReference type="Pfam" id="PF25023"/>
    </source>
</evidence>
<evidence type="ECO:0000259" key="2">
    <source>
        <dbReference type="Pfam" id="PF20148"/>
    </source>
</evidence>
<keyword evidence="5" id="KW-1185">Reference proteome</keyword>
<dbReference type="Pfam" id="PF20148">
    <property type="entry name" value="DUF6531"/>
    <property type="match status" value="1"/>
</dbReference>
<dbReference type="InterPro" id="IPR050708">
    <property type="entry name" value="T6SS_VgrG/RHS"/>
</dbReference>
<dbReference type="Pfam" id="PF25023">
    <property type="entry name" value="TEN_YD-shell"/>
    <property type="match status" value="1"/>
</dbReference>
<evidence type="ECO:0000256" key="1">
    <source>
        <dbReference type="ARBA" id="ARBA00022737"/>
    </source>
</evidence>
<keyword evidence="1" id="KW-0677">Repeat</keyword>
<proteinExistence type="predicted"/>
<sequence>MLNKIKNNDDGFFEKMIRITTCLGFSLAEGSFFAKGFLLAKGLLSTRGLSSQISMPLKSRDGTHKGINWRLSWPQTSLKHIDILAKRYTPSFRLPTDSISRLFLRQANLDNGRAASLAVENKQGDYYFENSAFHQEDQVQAALSHDILFDEHLVTPCFNRRHVTFPPRAVIDFYRSSDPESRIQSYSTASYHQDLCRLDNSNSAAKALEQVKMSRLNPCPIPDNGKPEAGVANPSMLTADTFEAFSFHQGLQVNKQACEYVDNRTGHVIAWQQEFSLAGFIPLVFTRFYSSGAILPQLASQHLTSGVDKPEGLLGRTWWCSWDVCLLMESGQIRFIDETGTEACYVFPIEGQEVRSLTLPAWRLRREQGRYHMRHVSGLTYGFHVSGFHMGASNRLLLSEIADNNGNSIHFIYQQGLLTWVLLSDDRYIQVSMQEGCIKQLVLTDEGKKPLKTLVSFSYNTSLQLVEANAPATHQVYYEYDKRDCLLKTADTSEPSVDSEPLISSRQSWVQYTYDDKARALSRLGADGLGHAQFSYDDDNLIIYHKTSHKGIVCYHRNQQGQMVKWIDAKGGITSFEWQANQLTSQINPLGERTRWHYDAWGQVCDVLHHDNSRYCYTFNDNGKLLSAMDAAGSTWQYTYNKKGNCIQTLLPSQKAIFYQYSRRGQLAWVIHQDGSQIGFHYQVNGQLSEIHLPQDMTQLQFEYDEFGRLMSQQWQVDKVSVKAQYWSYKGQSLNPETWTRFDYSQCHFQYNHAGNLIKSSGFSAPNMLNRQSGKANSPPNQRKQFASGIQRFTYGAFACLRKHDSSETALKQAPKVQYGYHGQGQLLGMKSDSSHWCYRFNTSGEISALMYGDGRKVQFEYDALGRLSQRTALDGTQLRFYYDVLGRLIQKQALKPSKPLSSRTNISSISYTVMNNTFFDYDASSQLIKVRTDDNRSQKMCVEYQLDADGGVVKERINECIGGEYLSPLFFKQMGCENKELIDYFSTATVAQNTGLITQTLRAQESQSTRFFERDPITLQQTLLNAMDSLHENKSSLQREEAFLSEPLVTDEISLALVDKRYANSVQVIANSAYRFDVAGRVREKVVNHIDLSPKQTQYFWDEEDKLLAVLLPTGDSWRCHYDGLARLIDLEYVQSR</sequence>
<dbReference type="RefSeq" id="WP_248938245.1">
    <property type="nucleotide sequence ID" value="NZ_JAKIKS010000001.1"/>
</dbReference>
<evidence type="ECO:0000313" key="5">
    <source>
        <dbReference type="Proteomes" id="UP001203423"/>
    </source>
</evidence>
<dbReference type="InterPro" id="IPR056823">
    <property type="entry name" value="TEN-like_YD-shell"/>
</dbReference>
<dbReference type="Gene3D" id="2.180.10.10">
    <property type="entry name" value="RHS repeat-associated core"/>
    <property type="match status" value="1"/>
</dbReference>
<comment type="caution">
    <text evidence="4">The sequence shown here is derived from an EMBL/GenBank/DDBJ whole genome shotgun (WGS) entry which is preliminary data.</text>
</comment>